<dbReference type="Gene3D" id="2.40.30.170">
    <property type="match status" value="1"/>
</dbReference>
<dbReference type="Gene3D" id="2.40.50.100">
    <property type="match status" value="1"/>
</dbReference>
<evidence type="ECO:0000313" key="6">
    <source>
        <dbReference type="Proteomes" id="UP000197717"/>
    </source>
</evidence>
<sequence length="359" mass="39644">MMIKTTVQPRVTLLFFACALLASFVSHAATKVDVVKVKKQHAYQTLSVPASVAAKNNSELSFGVSGRLSSFEYDVGDSINANITIARLDTRQIDASIESLKAQQASLKATLKDERQQLEELQRLAKTDFVAQSELRRARAAVAVAEADLAEVTARLNERQVNQDYHQLKVPFNAVIAERLVNVGEWVTEDQPAFRVIQIDDMYVDAYLAQRYLHEIDSSTDVSIESEGRSINATISSTVPYINPNDRTFLIRLTPESPDGLVIGSAVNANIKLRSSSPRLTVPQDAVIRYSDGRTSVWGVENNNGKQVVREKLVELGQQFDGWVVIESSLTEGDNVVVRGNESLKDGEVVTPTSSEDYQ</sequence>
<protein>
    <submittedName>
        <fullName evidence="5">Efflux transporter periplasmic adaptor subunit</fullName>
    </submittedName>
</protein>
<dbReference type="InterPro" id="IPR006143">
    <property type="entry name" value="RND_pump_MFP"/>
</dbReference>
<dbReference type="Gene3D" id="1.10.287.470">
    <property type="entry name" value="Helix hairpin bin"/>
    <property type="match status" value="1"/>
</dbReference>
<keyword evidence="6" id="KW-1185">Reference proteome</keyword>
<comment type="similarity">
    <text evidence="1">Belongs to the membrane fusion protein (MFP) (TC 8.A.1) family.</text>
</comment>
<feature type="coiled-coil region" evidence="2">
    <location>
        <begin position="97"/>
        <end position="155"/>
    </location>
</feature>
<keyword evidence="3" id="KW-0732">Signal</keyword>
<dbReference type="Pfam" id="PF25989">
    <property type="entry name" value="YknX_C"/>
    <property type="match status" value="1"/>
</dbReference>
<dbReference type="EMBL" id="CP022133">
    <property type="protein sequence ID" value="ASG65767.1"/>
    <property type="molecule type" value="Genomic_DNA"/>
</dbReference>
<evidence type="ECO:0000256" key="3">
    <source>
        <dbReference type="SAM" id="SignalP"/>
    </source>
</evidence>
<feature type="chain" id="PRO_5046607927" evidence="3">
    <location>
        <begin position="29"/>
        <end position="359"/>
    </location>
</feature>
<dbReference type="PANTHER" id="PTHR30469">
    <property type="entry name" value="MULTIDRUG RESISTANCE PROTEIN MDTA"/>
    <property type="match status" value="1"/>
</dbReference>
<evidence type="ECO:0000256" key="1">
    <source>
        <dbReference type="ARBA" id="ARBA00009477"/>
    </source>
</evidence>
<dbReference type="Proteomes" id="UP000197717">
    <property type="component" value="Chromosome"/>
</dbReference>
<keyword evidence="2" id="KW-0175">Coiled coil</keyword>
<organism evidence="5 6">
    <name type="scientific">Idiomarina piscisalsi</name>
    <dbReference type="NCBI Taxonomy" id="1096243"/>
    <lineage>
        <taxon>Bacteria</taxon>
        <taxon>Pseudomonadati</taxon>
        <taxon>Pseudomonadota</taxon>
        <taxon>Gammaproteobacteria</taxon>
        <taxon>Alteromonadales</taxon>
        <taxon>Idiomarinaceae</taxon>
        <taxon>Idiomarina</taxon>
    </lineage>
</organism>
<name>A0ABM6LT47_9GAMM</name>
<dbReference type="RefSeq" id="WP_088768168.1">
    <property type="nucleotide sequence ID" value="NZ_CP022133.1"/>
</dbReference>
<accession>A0ABM6LT47</accession>
<feature type="domain" description="YknX-like C-terminal permuted SH3-like" evidence="4">
    <location>
        <begin position="280"/>
        <end position="351"/>
    </location>
</feature>
<proteinExistence type="inferred from homology"/>
<evidence type="ECO:0000313" key="5">
    <source>
        <dbReference type="EMBL" id="ASG65767.1"/>
    </source>
</evidence>
<dbReference type="SUPFAM" id="SSF111369">
    <property type="entry name" value="HlyD-like secretion proteins"/>
    <property type="match status" value="1"/>
</dbReference>
<gene>
    <name evidence="5" type="ORF">CEW91_06250</name>
</gene>
<dbReference type="NCBIfam" id="TIGR01730">
    <property type="entry name" value="RND_mfp"/>
    <property type="match status" value="1"/>
</dbReference>
<evidence type="ECO:0000256" key="2">
    <source>
        <dbReference type="SAM" id="Coils"/>
    </source>
</evidence>
<feature type="signal peptide" evidence="3">
    <location>
        <begin position="1"/>
        <end position="28"/>
    </location>
</feature>
<dbReference type="InterPro" id="IPR058637">
    <property type="entry name" value="YknX-like_C"/>
</dbReference>
<dbReference type="PANTHER" id="PTHR30469:SF15">
    <property type="entry name" value="HLYD FAMILY OF SECRETION PROTEINS"/>
    <property type="match status" value="1"/>
</dbReference>
<reference evidence="5 6" key="1">
    <citation type="submission" date="2017-06" db="EMBL/GenBank/DDBJ databases">
        <title>Complete genome sequence of Idiomarina piscisalsi strain 10PY1A isolated from soil of Soudi Arabia.</title>
        <authorList>
            <person name="Kim M.-C."/>
            <person name="Jung B.K."/>
            <person name="Budiyanto F."/>
            <person name="Nzila A."/>
            <person name="Shin J.-H."/>
        </authorList>
    </citation>
    <scope>NUCLEOTIDE SEQUENCE [LARGE SCALE GENOMIC DNA]</scope>
    <source>
        <strain evidence="5 6">10PY1A</strain>
    </source>
</reference>
<evidence type="ECO:0000259" key="4">
    <source>
        <dbReference type="Pfam" id="PF25989"/>
    </source>
</evidence>
<dbReference type="Gene3D" id="2.40.420.20">
    <property type="match status" value="1"/>
</dbReference>